<reference evidence="2 3" key="1">
    <citation type="submission" date="2012-01" db="EMBL/GenBank/DDBJ databases">
        <title>Improved High-Quality Draft sequence of Saccharomonospora xinjiangensis XJ-54.</title>
        <authorList>
            <consortium name="US DOE Joint Genome Institute"/>
            <person name="Lucas S."/>
            <person name="Han J."/>
            <person name="Lapidus A."/>
            <person name="Cheng J.-F."/>
            <person name="Goodwin L."/>
            <person name="Pitluck S."/>
            <person name="Peters L."/>
            <person name="Mikhailova N."/>
            <person name="Teshima H."/>
            <person name="Detter J.C."/>
            <person name="Han C."/>
            <person name="Tapia R."/>
            <person name="Land M."/>
            <person name="Hauser L."/>
            <person name="Kyrpides N."/>
            <person name="Ivanova N."/>
            <person name="Pagani I."/>
            <person name="Brambilla E.-M."/>
            <person name="Klenk H.-P."/>
            <person name="Woyke T."/>
        </authorList>
    </citation>
    <scope>NUCLEOTIDE SEQUENCE [LARGE SCALE GENOMIC DNA]</scope>
    <source>
        <strain evidence="2 3">XJ-54</strain>
    </source>
</reference>
<dbReference type="PANTHER" id="PTHR30543:SF21">
    <property type="entry name" value="NAD(P)H-DEPENDENT FMN REDUCTASE LOT6"/>
    <property type="match status" value="1"/>
</dbReference>
<gene>
    <name evidence="2" type="ORF">SacxiDRAFT_2310</name>
</gene>
<evidence type="ECO:0000313" key="3">
    <source>
        <dbReference type="Proteomes" id="UP000004691"/>
    </source>
</evidence>
<dbReference type="GO" id="GO:0016491">
    <property type="term" value="F:oxidoreductase activity"/>
    <property type="evidence" value="ECO:0007669"/>
    <property type="project" value="InterPro"/>
</dbReference>
<feature type="domain" description="NADPH-dependent FMN reductase-like" evidence="1">
    <location>
        <begin position="34"/>
        <end position="172"/>
    </location>
</feature>
<dbReference type="GO" id="GO:0005829">
    <property type="term" value="C:cytosol"/>
    <property type="evidence" value="ECO:0007669"/>
    <property type="project" value="TreeGrafter"/>
</dbReference>
<evidence type="ECO:0000313" key="2">
    <source>
        <dbReference type="EMBL" id="EID54540.1"/>
    </source>
</evidence>
<dbReference type="EMBL" id="JH636049">
    <property type="protein sequence ID" value="EID54540.1"/>
    <property type="molecule type" value="Genomic_DNA"/>
</dbReference>
<accession>I0V337</accession>
<dbReference type="InterPro" id="IPR005025">
    <property type="entry name" value="FMN_Rdtase-like_dom"/>
</dbReference>
<dbReference type="Pfam" id="PF03358">
    <property type="entry name" value="FMN_red"/>
    <property type="match status" value="1"/>
</dbReference>
<dbReference type="AlphaFoldDB" id="I0V337"/>
<sequence length="215" mass="23317">MPHGQSSDRCATHPAAHSVIGMTTTHANTTVRPRLAIIVGSVRTDRFGPVPSAWFADKAREHGAMDVEVLDIADYDLPTSLDSNDDVVALGEKLAAADAFVVVTPEYNHSFPAGLKTAIDHYKPEWAAKPVAFVSYGGMAGGLRAVEQLRQVFAELHAVTIRNSISFHNFWDTFGDDGQPSDAASASSAAKQLLDQLMWWTVALKTAREQHPYTS</sequence>
<dbReference type="SUPFAM" id="SSF52218">
    <property type="entry name" value="Flavoproteins"/>
    <property type="match status" value="1"/>
</dbReference>
<evidence type="ECO:0000259" key="1">
    <source>
        <dbReference type="Pfam" id="PF03358"/>
    </source>
</evidence>
<dbReference type="eggNOG" id="COG0431">
    <property type="taxonomic scope" value="Bacteria"/>
</dbReference>
<dbReference type="InterPro" id="IPR029039">
    <property type="entry name" value="Flavoprotein-like_sf"/>
</dbReference>
<organism evidence="2 3">
    <name type="scientific">Saccharomonospora xinjiangensis XJ-54</name>
    <dbReference type="NCBI Taxonomy" id="882086"/>
    <lineage>
        <taxon>Bacteria</taxon>
        <taxon>Bacillati</taxon>
        <taxon>Actinomycetota</taxon>
        <taxon>Actinomycetes</taxon>
        <taxon>Pseudonocardiales</taxon>
        <taxon>Pseudonocardiaceae</taxon>
        <taxon>Saccharomonospora</taxon>
    </lineage>
</organism>
<keyword evidence="3" id="KW-1185">Reference proteome</keyword>
<proteinExistence type="predicted"/>
<dbReference type="Proteomes" id="UP000004691">
    <property type="component" value="Unassembled WGS sequence"/>
</dbReference>
<dbReference type="Gene3D" id="3.40.50.360">
    <property type="match status" value="1"/>
</dbReference>
<protein>
    <submittedName>
        <fullName evidence="2">Putative flavoprotein</fullName>
    </submittedName>
</protein>
<dbReference type="InterPro" id="IPR050712">
    <property type="entry name" value="NAD(P)H-dep_reductase"/>
</dbReference>
<dbReference type="HOGENOM" id="CLU_055322_2_2_11"/>
<dbReference type="GO" id="GO:0010181">
    <property type="term" value="F:FMN binding"/>
    <property type="evidence" value="ECO:0007669"/>
    <property type="project" value="TreeGrafter"/>
</dbReference>
<dbReference type="STRING" id="882086.SacxiDRAFT_2310"/>
<name>I0V337_9PSEU</name>
<dbReference type="PANTHER" id="PTHR30543">
    <property type="entry name" value="CHROMATE REDUCTASE"/>
    <property type="match status" value="1"/>
</dbReference>